<dbReference type="EMBL" id="PECL01000008">
    <property type="protein sequence ID" value="TEA03708.1"/>
    <property type="molecule type" value="Genomic_DNA"/>
</dbReference>
<dbReference type="CDD" id="cd02062">
    <property type="entry name" value="Nitro_FMN_reductase"/>
    <property type="match status" value="1"/>
</dbReference>
<proteinExistence type="predicted"/>
<name>A0A4R8STD3_9MYCO</name>
<dbReference type="Proteomes" id="UP000294604">
    <property type="component" value="Unassembled WGS sequence"/>
</dbReference>
<evidence type="ECO:0000313" key="3">
    <source>
        <dbReference type="Proteomes" id="UP000294604"/>
    </source>
</evidence>
<comment type="caution">
    <text evidence="2">The sequence shown here is derived from an EMBL/GenBank/DDBJ whole genome shotgun (WGS) entry which is preliminary data.</text>
</comment>
<reference evidence="2 3" key="1">
    <citation type="journal article" date="2019" name="Sci. Rep.">
        <title>Extended insight into the Mycobacterium chelonae-abscessus complex through whole genome sequencing of Mycobacterium salmoniphilum outbreak and Mycobacterium salmoniphilum-like strains.</title>
        <authorList>
            <person name="Behra P.R.K."/>
            <person name="Das S."/>
            <person name="Pettersson B.M.F."/>
            <person name="Shirreff L."/>
            <person name="DuCote T."/>
            <person name="Jacobsson K.G."/>
            <person name="Ennis D.G."/>
            <person name="Kirsebom L.A."/>
        </authorList>
    </citation>
    <scope>NUCLEOTIDE SEQUENCE [LARGE SCALE GENOMIC DNA]</scope>
    <source>
        <strain evidence="2 3">CCUG 60884</strain>
    </source>
</reference>
<evidence type="ECO:0000259" key="1">
    <source>
        <dbReference type="Pfam" id="PF00881"/>
    </source>
</evidence>
<evidence type="ECO:0000313" key="2">
    <source>
        <dbReference type="EMBL" id="TEA03708.1"/>
    </source>
</evidence>
<dbReference type="AlphaFoldDB" id="A0A4R8STD3"/>
<dbReference type="GO" id="GO:0016491">
    <property type="term" value="F:oxidoreductase activity"/>
    <property type="evidence" value="ECO:0007669"/>
    <property type="project" value="InterPro"/>
</dbReference>
<protein>
    <submittedName>
        <fullName evidence="2">Nitroreductase family protein</fullName>
    </submittedName>
</protein>
<gene>
    <name evidence="2" type="ORF">CCUG60884_02563</name>
</gene>
<sequence>MNRLDVEAVDYVLTTTRVVRKRLDFDRTVPREIVESAIRVAVQAPTADNHPRWHWYVIDDGDIKVELQEALEDLLHGPAQGLKAWQEMVESQSLSSAKTVRAVISGTESVSKNFHRVPVFVIPTIENPVPLEEVSYSEMNGPAVLYGSILPAAWSLHLALRARGLVSAWGGWGLSAPGGVSLLRRLTNMAPNHHPVGYMFPVAYPLGGTDFPSAGRSIDGVVHWNGAGPRQGQ</sequence>
<dbReference type="Pfam" id="PF00881">
    <property type="entry name" value="Nitroreductase"/>
    <property type="match status" value="1"/>
</dbReference>
<accession>A0A4R8STD3</accession>
<organism evidence="2 3">
    <name type="scientific">Mycobacteroides salmoniphilum</name>
    <dbReference type="NCBI Taxonomy" id="404941"/>
    <lineage>
        <taxon>Bacteria</taxon>
        <taxon>Bacillati</taxon>
        <taxon>Actinomycetota</taxon>
        <taxon>Actinomycetes</taxon>
        <taxon>Mycobacteriales</taxon>
        <taxon>Mycobacteriaceae</taxon>
        <taxon>Mycobacteroides</taxon>
    </lineage>
</organism>
<dbReference type="InterPro" id="IPR000415">
    <property type="entry name" value="Nitroreductase-like"/>
</dbReference>
<dbReference type="Gene3D" id="3.40.109.10">
    <property type="entry name" value="NADH Oxidase"/>
    <property type="match status" value="1"/>
</dbReference>
<feature type="domain" description="Nitroreductase" evidence="1">
    <location>
        <begin position="19"/>
        <end position="204"/>
    </location>
</feature>
<dbReference type="InterPro" id="IPR029479">
    <property type="entry name" value="Nitroreductase"/>
</dbReference>
<dbReference type="SUPFAM" id="SSF55469">
    <property type="entry name" value="FMN-dependent nitroreductase-like"/>
    <property type="match status" value="1"/>
</dbReference>